<dbReference type="KEGG" id="cmic:caldi_21780"/>
<organism evidence="2 3">
    <name type="scientific">Caldinitratiruptor microaerophilus</name>
    <dbReference type="NCBI Taxonomy" id="671077"/>
    <lineage>
        <taxon>Bacteria</taxon>
        <taxon>Bacillati</taxon>
        <taxon>Bacillota</taxon>
        <taxon>Clostridia</taxon>
        <taxon>Eubacteriales</taxon>
        <taxon>Symbiobacteriaceae</taxon>
        <taxon>Caldinitratiruptor</taxon>
    </lineage>
</organism>
<sequence>MLCGRPAGDDPVAAAREREAAERAKVTGSPARAVWICPMCSGKSRHEAEEAGHGLKGKNRPPL</sequence>
<name>A0AA35CMG4_9FIRM</name>
<reference evidence="2" key="1">
    <citation type="submission" date="2022-03" db="EMBL/GenBank/DDBJ databases">
        <title>Complete genome sequence of Caldinitratiruptor microaerophilus.</title>
        <authorList>
            <person name="Mukaiyama R."/>
            <person name="Nishiyama T."/>
            <person name="Ueda K."/>
        </authorList>
    </citation>
    <scope>NUCLEOTIDE SEQUENCE</scope>
    <source>
        <strain evidence="2">JCM 16183</strain>
    </source>
</reference>
<accession>A0AA35CMG4</accession>
<feature type="region of interest" description="Disordered" evidence="1">
    <location>
        <begin position="1"/>
        <end position="28"/>
    </location>
</feature>
<gene>
    <name evidence="2" type="ORF">caldi_21780</name>
</gene>
<evidence type="ECO:0000313" key="3">
    <source>
        <dbReference type="Proteomes" id="UP001163687"/>
    </source>
</evidence>
<proteinExistence type="predicted"/>
<evidence type="ECO:0000313" key="2">
    <source>
        <dbReference type="EMBL" id="BDG61088.1"/>
    </source>
</evidence>
<keyword evidence="3" id="KW-1185">Reference proteome</keyword>
<protein>
    <submittedName>
        <fullName evidence="2">Uncharacterized protein</fullName>
    </submittedName>
</protein>
<feature type="compositionally biased region" description="Basic and acidic residues" evidence="1">
    <location>
        <begin position="15"/>
        <end position="25"/>
    </location>
</feature>
<dbReference type="AlphaFoldDB" id="A0AA35CMG4"/>
<dbReference type="EMBL" id="AP025628">
    <property type="protein sequence ID" value="BDG61088.1"/>
    <property type="molecule type" value="Genomic_DNA"/>
</dbReference>
<dbReference type="Proteomes" id="UP001163687">
    <property type="component" value="Chromosome"/>
</dbReference>
<evidence type="ECO:0000256" key="1">
    <source>
        <dbReference type="SAM" id="MobiDB-lite"/>
    </source>
</evidence>